<feature type="compositionally biased region" description="Low complexity" evidence="1">
    <location>
        <begin position="50"/>
        <end position="63"/>
    </location>
</feature>
<accession>A0AAP0PEJ7</accession>
<feature type="compositionally biased region" description="Basic and acidic residues" evidence="1">
    <location>
        <begin position="31"/>
        <end position="44"/>
    </location>
</feature>
<organism evidence="2 3">
    <name type="scientific">Stephania cephalantha</name>
    <dbReference type="NCBI Taxonomy" id="152367"/>
    <lineage>
        <taxon>Eukaryota</taxon>
        <taxon>Viridiplantae</taxon>
        <taxon>Streptophyta</taxon>
        <taxon>Embryophyta</taxon>
        <taxon>Tracheophyta</taxon>
        <taxon>Spermatophyta</taxon>
        <taxon>Magnoliopsida</taxon>
        <taxon>Ranunculales</taxon>
        <taxon>Menispermaceae</taxon>
        <taxon>Menispermoideae</taxon>
        <taxon>Cissampelideae</taxon>
        <taxon>Stephania</taxon>
    </lineage>
</organism>
<proteinExistence type="predicted"/>
<evidence type="ECO:0000256" key="1">
    <source>
        <dbReference type="SAM" id="MobiDB-lite"/>
    </source>
</evidence>
<feature type="compositionally biased region" description="Polar residues" evidence="1">
    <location>
        <begin position="1"/>
        <end position="20"/>
    </location>
</feature>
<dbReference type="AlphaFoldDB" id="A0AAP0PEJ7"/>
<evidence type="ECO:0000313" key="2">
    <source>
        <dbReference type="EMBL" id="KAK9139989.1"/>
    </source>
</evidence>
<keyword evidence="3" id="KW-1185">Reference proteome</keyword>
<name>A0AAP0PEJ7_9MAGN</name>
<feature type="region of interest" description="Disordered" evidence="1">
    <location>
        <begin position="1"/>
        <end position="180"/>
    </location>
</feature>
<gene>
    <name evidence="2" type="ORF">Scep_009670</name>
</gene>
<comment type="caution">
    <text evidence="2">The sequence shown here is derived from an EMBL/GenBank/DDBJ whole genome shotgun (WGS) entry which is preliminary data.</text>
</comment>
<feature type="compositionally biased region" description="Low complexity" evidence="1">
    <location>
        <begin position="88"/>
        <end position="97"/>
    </location>
</feature>
<reference evidence="2 3" key="1">
    <citation type="submission" date="2024-01" db="EMBL/GenBank/DDBJ databases">
        <title>Genome assemblies of Stephania.</title>
        <authorList>
            <person name="Yang L."/>
        </authorList>
    </citation>
    <scope>NUCLEOTIDE SEQUENCE [LARGE SCALE GENOMIC DNA]</scope>
    <source>
        <strain evidence="2">JXDWG</strain>
        <tissue evidence="2">Leaf</tissue>
    </source>
</reference>
<evidence type="ECO:0000313" key="3">
    <source>
        <dbReference type="Proteomes" id="UP001419268"/>
    </source>
</evidence>
<dbReference type="EMBL" id="JBBNAG010000004">
    <property type="protein sequence ID" value="KAK9139989.1"/>
    <property type="molecule type" value="Genomic_DNA"/>
</dbReference>
<feature type="compositionally biased region" description="Gly residues" evidence="1">
    <location>
        <begin position="69"/>
        <end position="79"/>
    </location>
</feature>
<protein>
    <submittedName>
        <fullName evidence="2">Uncharacterized protein</fullName>
    </submittedName>
</protein>
<sequence length="180" mass="19920">MKTKFNQNFKIEVQENANQDYDSKVLTPSREGIHESHRRPETQSRRSRWRPAAAEEPARAVAAKELGPSSGGKGSGRRAGGGRRRSGVRAVAANARGGDQRRRHKGPCSGRITGPQSPVDGQRRRIEMWGQRQRIRGANNDAGEEDHAATPEENSAQRHRRRPTVSGRGMRRVAVDGGCR</sequence>
<dbReference type="Proteomes" id="UP001419268">
    <property type="component" value="Unassembled WGS sequence"/>
</dbReference>